<keyword evidence="1" id="KW-0479">Metal-binding</keyword>
<feature type="binding site" evidence="1">
    <location>
        <position position="134"/>
    </location>
    <ligand>
        <name>a divalent metal cation</name>
        <dbReference type="ChEBI" id="CHEBI:60240"/>
        <note>catalytic</note>
    </ligand>
</feature>
<comment type="caution">
    <text evidence="3">The sequence shown here is derived from an EMBL/GenBank/DDBJ whole genome shotgun (WGS) entry which is preliminary data.</text>
</comment>
<feature type="binding site" evidence="1">
    <location>
        <position position="428"/>
    </location>
    <ligand>
        <name>Mg(2+)</name>
        <dbReference type="ChEBI" id="CHEBI:18420"/>
    </ligand>
</feature>
<keyword evidence="3" id="KW-0670">Pyruvate</keyword>
<dbReference type="Proteomes" id="UP000549457">
    <property type="component" value="Unassembled WGS sequence"/>
</dbReference>
<sequence>MKFSIATVSLGGTLAEKLAAIANAGFDGVEIFEADVLAYDGRPADIGTMVRDHGLEIIAFQPFRDFEGMPEPQRSRGFERAKRKFALMNELGAEDVLVCSNVSPLSLGGIDRAAADLRELGDVAETFGVRLGYEALAFGRHVWDYRDSWEIVRRADHPRVGLILDSWHVLARKLPVAPIASIPADRIVFVQVADAPAMDMDLLQWSRHFRNFPGQGDMDVDSFMRALLSTGYDGWISHEIFNDRFRMASPRRIAEDGERSLIWLRDRLEPGTLPPRVVPEAVEWIEFAVSEEEAPALEAVFAGLGFRLTGRHRSKDVTRWSQGAINLVINTEPDGLAHSQQIVHGPSVVAIGLRVADAAAALARAEGLRMHVYRGEVGVGELDVPAVRGIGGSLLYFTDSKTDLARVWEIEFEPVESVPPGPLSRIDHISQSMTPDEMLTWRLFYLSLFDVERTPQVDVIDPAGVVESMALHSPDRTLRICMNASASERTQASRFLDEFFGAGTQHIAFLTDDIFAAAEAMQASGMATLPIPDNYYDDLEARLGLEPEFVERLRDRGILYDEDETGRFFQIYTRAFKERFFFEIVEREGYTGYGAPNAPIRLAAQARLARQPAIPRL</sequence>
<organism evidence="3 4">
    <name type="scientific">Amaricoccus macauensis</name>
    <dbReference type="NCBI Taxonomy" id="57001"/>
    <lineage>
        <taxon>Bacteria</taxon>
        <taxon>Pseudomonadati</taxon>
        <taxon>Pseudomonadota</taxon>
        <taxon>Alphaproteobacteria</taxon>
        <taxon>Rhodobacterales</taxon>
        <taxon>Paracoccaceae</taxon>
        <taxon>Amaricoccus</taxon>
    </lineage>
</organism>
<evidence type="ECO:0000313" key="3">
    <source>
        <dbReference type="EMBL" id="MBB5221967.1"/>
    </source>
</evidence>
<dbReference type="GO" id="GO:0046872">
    <property type="term" value="F:metal ion binding"/>
    <property type="evidence" value="ECO:0007669"/>
    <property type="project" value="UniProtKB-UniRule"/>
</dbReference>
<dbReference type="PANTHER" id="PTHR12110:SF21">
    <property type="entry name" value="XYLOSE ISOMERASE-LIKE TIM BARREL DOMAIN-CONTAINING PROTEIN"/>
    <property type="match status" value="1"/>
</dbReference>
<dbReference type="Gene3D" id="3.20.20.150">
    <property type="entry name" value="Divalent-metal-dependent TIM barrel enzymes"/>
    <property type="match status" value="1"/>
</dbReference>
<evidence type="ECO:0000256" key="1">
    <source>
        <dbReference type="HAMAP-Rule" id="MF_02238"/>
    </source>
</evidence>
<feature type="domain" description="VOC" evidence="2">
    <location>
        <begin position="425"/>
        <end position="574"/>
    </location>
</feature>
<feature type="binding site" evidence="1">
    <location>
        <position position="583"/>
    </location>
    <ligand>
        <name>Mg(2+)</name>
        <dbReference type="ChEBI" id="CHEBI:18420"/>
    </ligand>
</feature>
<feature type="domain" description="VOC" evidence="2">
    <location>
        <begin position="281"/>
        <end position="400"/>
    </location>
</feature>
<dbReference type="AlphaFoldDB" id="A0A840SJ95"/>
<dbReference type="Pfam" id="PF00903">
    <property type="entry name" value="Glyoxalase"/>
    <property type="match status" value="1"/>
</dbReference>
<accession>A0A840SJ95</accession>
<protein>
    <recommendedName>
        <fullName evidence="1">3-dehydroshikimate dehydratase</fullName>
        <shortName evidence="1">DSD</shortName>
        <ecNumber evidence="1">4.2.1.118</ecNumber>
    </recommendedName>
</protein>
<comment type="similarity">
    <text evidence="1">Belongs to the bacterial two-domain DSD family.</text>
</comment>
<dbReference type="EC" id="4.2.1.118" evidence="1"/>
<dbReference type="EMBL" id="JACHFM010000002">
    <property type="protein sequence ID" value="MBB5221967.1"/>
    <property type="molecule type" value="Genomic_DNA"/>
</dbReference>
<name>A0A840SJ95_9RHOB</name>
<dbReference type="GO" id="GO:0046279">
    <property type="term" value="P:3,4-dihydroxybenzoate biosynthetic process"/>
    <property type="evidence" value="ECO:0007669"/>
    <property type="project" value="UniProtKB-UniRule"/>
</dbReference>
<feature type="binding site" evidence="1">
    <location>
        <position position="165"/>
    </location>
    <ligand>
        <name>a divalent metal cation</name>
        <dbReference type="ChEBI" id="CHEBI:60240"/>
        <note>catalytic</note>
    </ligand>
</feature>
<keyword evidence="1" id="KW-0456">Lyase</keyword>
<dbReference type="InterPro" id="IPR050312">
    <property type="entry name" value="IolE/XylAMocC-like"/>
</dbReference>
<dbReference type="InterPro" id="IPR013022">
    <property type="entry name" value="Xyl_isomerase-like_TIM-brl"/>
</dbReference>
<dbReference type="InterPro" id="IPR043700">
    <property type="entry name" value="DSD"/>
</dbReference>
<dbReference type="InterPro" id="IPR036237">
    <property type="entry name" value="Xyl_isomerase-like_sf"/>
</dbReference>
<dbReference type="Pfam" id="PF01261">
    <property type="entry name" value="AP_endonuc_2"/>
    <property type="match status" value="1"/>
</dbReference>
<feature type="binding site" evidence="1">
    <location>
        <position position="506"/>
    </location>
    <ligand>
        <name>Mg(2+)</name>
        <dbReference type="ChEBI" id="CHEBI:18420"/>
    </ligand>
</feature>
<feature type="binding site" evidence="1">
    <location>
        <position position="191"/>
    </location>
    <ligand>
        <name>a divalent metal cation</name>
        <dbReference type="ChEBI" id="CHEBI:60240"/>
        <note>catalytic</note>
    </ligand>
</feature>
<dbReference type="SUPFAM" id="SSF54593">
    <property type="entry name" value="Glyoxalase/Bleomycin resistance protein/Dihydroxybiphenyl dioxygenase"/>
    <property type="match status" value="1"/>
</dbReference>
<dbReference type="UniPathway" id="UPA00088"/>
<gene>
    <name evidence="3" type="ORF">HNP73_001903</name>
</gene>
<comment type="catalytic activity">
    <reaction evidence="1">
        <text>3-dehydroshikimate = 3,4-dihydroxybenzoate + H2O</text>
        <dbReference type="Rhea" id="RHEA:24848"/>
        <dbReference type="ChEBI" id="CHEBI:15377"/>
        <dbReference type="ChEBI" id="CHEBI:16630"/>
        <dbReference type="ChEBI" id="CHEBI:36241"/>
        <dbReference type="EC" id="4.2.1.118"/>
    </reaction>
</comment>
<comment type="pathway">
    <text evidence="1">Aromatic compound metabolism; 3,4-dihydroxybenzoate biosynthesis.</text>
</comment>
<feature type="binding site" evidence="1">
    <location>
        <position position="239"/>
    </location>
    <ligand>
        <name>a divalent metal cation</name>
        <dbReference type="ChEBI" id="CHEBI:60240"/>
        <note>catalytic</note>
    </ligand>
</feature>
<dbReference type="InterPro" id="IPR037523">
    <property type="entry name" value="VOC_core"/>
</dbReference>
<dbReference type="PROSITE" id="PS51819">
    <property type="entry name" value="VOC"/>
    <property type="match status" value="2"/>
</dbReference>
<dbReference type="GO" id="GO:0046565">
    <property type="term" value="F:3-dehydroshikimate dehydratase activity"/>
    <property type="evidence" value="ECO:0007669"/>
    <property type="project" value="UniProtKB-UniRule"/>
</dbReference>
<dbReference type="RefSeq" id="WP_184148406.1">
    <property type="nucleotide sequence ID" value="NZ_JACHFM010000002.1"/>
</dbReference>
<dbReference type="Gene3D" id="3.10.180.10">
    <property type="entry name" value="2,3-Dihydroxybiphenyl 1,2-Dioxygenase, domain 1"/>
    <property type="match status" value="2"/>
</dbReference>
<dbReference type="GO" id="GO:0051213">
    <property type="term" value="F:dioxygenase activity"/>
    <property type="evidence" value="ECO:0007669"/>
    <property type="project" value="UniProtKB-KW"/>
</dbReference>
<evidence type="ECO:0000259" key="2">
    <source>
        <dbReference type="PROSITE" id="PS51819"/>
    </source>
</evidence>
<dbReference type="InterPro" id="IPR029068">
    <property type="entry name" value="Glyas_Bleomycin-R_OHBP_Dase"/>
</dbReference>
<proteinExistence type="inferred from homology"/>
<dbReference type="InterPro" id="IPR004360">
    <property type="entry name" value="Glyas_Fos-R_dOase_dom"/>
</dbReference>
<evidence type="ECO:0000313" key="4">
    <source>
        <dbReference type="Proteomes" id="UP000549457"/>
    </source>
</evidence>
<dbReference type="Pfam" id="PF14696">
    <property type="entry name" value="Glyoxalase_5"/>
    <property type="match status" value="1"/>
</dbReference>
<keyword evidence="4" id="KW-1185">Reference proteome</keyword>
<keyword evidence="3" id="KW-0223">Dioxygenase</keyword>
<dbReference type="HAMAP" id="MF_02238">
    <property type="entry name" value="DSD"/>
    <property type="match status" value="1"/>
</dbReference>
<dbReference type="PANTHER" id="PTHR12110">
    <property type="entry name" value="HYDROXYPYRUVATE ISOMERASE"/>
    <property type="match status" value="1"/>
</dbReference>
<dbReference type="SUPFAM" id="SSF51658">
    <property type="entry name" value="Xylose isomerase-like"/>
    <property type="match status" value="1"/>
</dbReference>
<keyword evidence="3" id="KW-0560">Oxidoreductase</keyword>
<comment type="cofactor">
    <cofactor evidence="1">
        <name>a divalent metal cation</name>
        <dbReference type="ChEBI" id="CHEBI:60240"/>
    </cofactor>
</comment>
<reference evidence="3 4" key="1">
    <citation type="submission" date="2020-08" db="EMBL/GenBank/DDBJ databases">
        <title>Genomic Encyclopedia of Type Strains, Phase IV (KMG-IV): sequencing the most valuable type-strain genomes for metagenomic binning, comparative biology and taxonomic classification.</title>
        <authorList>
            <person name="Goeker M."/>
        </authorList>
    </citation>
    <scope>NUCLEOTIDE SEQUENCE [LARGE SCALE GENOMIC DNA]</scope>
    <source>
        <strain evidence="3 4">DSM 101730</strain>
    </source>
</reference>
<comment type="function">
    <text evidence="1">Catalyzes the conversion of 3-dehydroshikimate to protocatechuate (3,4-dihydroxybenzoate), a common intermediate of quinate and shikimate degradation pathways.</text>
</comment>